<dbReference type="EMBL" id="JABRWJ010000009">
    <property type="protein sequence ID" value="NRF70863.1"/>
    <property type="molecule type" value="Genomic_DNA"/>
</dbReference>
<dbReference type="RefSeq" id="WP_173130821.1">
    <property type="nucleotide sequence ID" value="NZ_JABRWJ010000009.1"/>
</dbReference>
<comment type="similarity">
    <text evidence="1">Belongs to the leucine-binding protein family.</text>
</comment>
<reference evidence="4 5" key="1">
    <citation type="submission" date="2020-05" db="EMBL/GenBank/DDBJ databases">
        <title>Aquincola sp. isolate from soil.</title>
        <authorList>
            <person name="Han J."/>
            <person name="Kim D.-U."/>
        </authorList>
    </citation>
    <scope>NUCLEOTIDE SEQUENCE [LARGE SCALE GENOMIC DNA]</scope>
    <source>
        <strain evidence="4 5">S2</strain>
    </source>
</reference>
<dbReference type="CDD" id="cd06268">
    <property type="entry name" value="PBP1_ABC_transporter_LIVBP-like"/>
    <property type="match status" value="1"/>
</dbReference>
<dbReference type="Proteomes" id="UP000737171">
    <property type="component" value="Unassembled WGS sequence"/>
</dbReference>
<dbReference type="Pfam" id="PF13458">
    <property type="entry name" value="Peripla_BP_6"/>
    <property type="match status" value="1"/>
</dbReference>
<evidence type="ECO:0000313" key="5">
    <source>
        <dbReference type="Proteomes" id="UP000737171"/>
    </source>
</evidence>
<accession>A0ABX2EQF9</accession>
<feature type="domain" description="Leucine-binding protein" evidence="3">
    <location>
        <begin position="55"/>
        <end position="399"/>
    </location>
</feature>
<dbReference type="InterPro" id="IPR028081">
    <property type="entry name" value="Leu-bd"/>
</dbReference>
<evidence type="ECO:0000313" key="4">
    <source>
        <dbReference type="EMBL" id="NRF70863.1"/>
    </source>
</evidence>
<dbReference type="PANTHER" id="PTHR30483:SF6">
    <property type="entry name" value="PERIPLASMIC BINDING PROTEIN OF ABC TRANSPORTER FOR NATURAL AMINO ACIDS"/>
    <property type="match status" value="1"/>
</dbReference>
<protein>
    <submittedName>
        <fullName evidence="4">ABC transporter substrate-binding protein</fullName>
    </submittedName>
</protein>
<dbReference type="InterPro" id="IPR028082">
    <property type="entry name" value="Peripla_BP_I"/>
</dbReference>
<dbReference type="SUPFAM" id="SSF53822">
    <property type="entry name" value="Periplasmic binding protein-like I"/>
    <property type="match status" value="1"/>
</dbReference>
<evidence type="ECO:0000256" key="1">
    <source>
        <dbReference type="ARBA" id="ARBA00010062"/>
    </source>
</evidence>
<dbReference type="Gene3D" id="3.40.50.2300">
    <property type="match status" value="2"/>
</dbReference>
<keyword evidence="5" id="KW-1185">Reference proteome</keyword>
<sequence length="442" mass="48497">MSDRSDLPSDPTTRRTLLKRSSLALLGAGLYGAAPFYGPWKHNHAWAQAAAKKPLVIGLTMDASGQYAASGGEERLGAMMAIREFNEKGGVLGRRIEALHMDTETTPATGSRVAERLITRNEAAFLIGAVHSGVANAISQVAQKYGTIFLNTNSSSPTEAGKDCHRVKFVWDGNGSNFSQAIVKNAMKASGKNWVLLTNDYVWGHNTSKATRAVVEANGGKIVEELLVPQNTRDFSPYLLKLQQLKPQVVATAVGGDDIKALRQQVVQLKLHQAAAWINNQQDWPDVYGLGPEAIFGVFGTTWYYRLGLPGVKEFVAAYQKQYPGMAIRVPGNVYHNGYMATRELLRCVEEAGTTNNLAVIKKLEGRKMAAADRLQHFDAWIDPVTHHCQQTIYMASYNDAPAEKDDIFKILAQIDPKEVQDKDAPAACKLETYEATPSYEV</sequence>
<evidence type="ECO:0000256" key="2">
    <source>
        <dbReference type="ARBA" id="ARBA00022729"/>
    </source>
</evidence>
<organism evidence="4 5">
    <name type="scientific">Pseudaquabacterium terrae</name>
    <dbReference type="NCBI Taxonomy" id="2732868"/>
    <lineage>
        <taxon>Bacteria</taxon>
        <taxon>Pseudomonadati</taxon>
        <taxon>Pseudomonadota</taxon>
        <taxon>Betaproteobacteria</taxon>
        <taxon>Burkholderiales</taxon>
        <taxon>Sphaerotilaceae</taxon>
        <taxon>Pseudaquabacterium</taxon>
    </lineage>
</organism>
<dbReference type="PROSITE" id="PS51318">
    <property type="entry name" value="TAT"/>
    <property type="match status" value="1"/>
</dbReference>
<proteinExistence type="inferred from homology"/>
<evidence type="ECO:0000259" key="3">
    <source>
        <dbReference type="Pfam" id="PF13458"/>
    </source>
</evidence>
<keyword evidence="2" id="KW-0732">Signal</keyword>
<comment type="caution">
    <text evidence="4">The sequence shown here is derived from an EMBL/GenBank/DDBJ whole genome shotgun (WGS) entry which is preliminary data.</text>
</comment>
<dbReference type="InterPro" id="IPR006311">
    <property type="entry name" value="TAT_signal"/>
</dbReference>
<name>A0ABX2EQF9_9BURK</name>
<gene>
    <name evidence="4" type="ORF">HLB44_28045</name>
</gene>
<dbReference type="InterPro" id="IPR051010">
    <property type="entry name" value="BCAA_transport"/>
</dbReference>
<dbReference type="PANTHER" id="PTHR30483">
    <property type="entry name" value="LEUCINE-SPECIFIC-BINDING PROTEIN"/>
    <property type="match status" value="1"/>
</dbReference>